<dbReference type="PANTHER" id="PTHR22796:SF6">
    <property type="entry name" value="INTERFERON-INDUCED VERY LARGE GTPASE 1-RELATED"/>
    <property type="match status" value="1"/>
</dbReference>
<dbReference type="GeneTree" id="ENSGT00940000154393"/>
<dbReference type="Ensembl" id="ENSMSIT00000034517.1">
    <property type="protein sequence ID" value="ENSMSIP00000027376.1"/>
    <property type="gene ID" value="ENSMSIG00000023113.1"/>
</dbReference>
<keyword evidence="2" id="KW-1185">Reference proteome</keyword>
<dbReference type="Proteomes" id="UP000694415">
    <property type="component" value="Unplaced"/>
</dbReference>
<proteinExistence type="predicted"/>
<accession>A0A8C6HUK3</accession>
<organism evidence="1 2">
    <name type="scientific">Mus spicilegus</name>
    <name type="common">Mound-building mouse</name>
    <dbReference type="NCBI Taxonomy" id="10103"/>
    <lineage>
        <taxon>Eukaryota</taxon>
        <taxon>Metazoa</taxon>
        <taxon>Chordata</taxon>
        <taxon>Craniata</taxon>
        <taxon>Vertebrata</taxon>
        <taxon>Euteleostomi</taxon>
        <taxon>Mammalia</taxon>
        <taxon>Eutheria</taxon>
        <taxon>Euarchontoglires</taxon>
        <taxon>Glires</taxon>
        <taxon>Rodentia</taxon>
        <taxon>Myomorpha</taxon>
        <taxon>Muroidea</taxon>
        <taxon>Muridae</taxon>
        <taxon>Murinae</taxon>
        <taxon>Mus</taxon>
        <taxon>Mus</taxon>
    </lineage>
</organism>
<dbReference type="PANTHER" id="PTHR22796">
    <property type="entry name" value="URG4-RELATED"/>
    <property type="match status" value="1"/>
</dbReference>
<evidence type="ECO:0008006" key="3">
    <source>
        <dbReference type="Google" id="ProtNLM"/>
    </source>
</evidence>
<evidence type="ECO:0000313" key="2">
    <source>
        <dbReference type="Proteomes" id="UP000694415"/>
    </source>
</evidence>
<sequence length="376" mass="43662">MHEAFKNANDPVNYLERKKDDFFINFKISCQGATSITSFVDFLRRKLMPAIYDTIWKIMVQRIAGDMRATCPEFNGNRANLEKHILYSLAEEENFDKYWKYIQKPKEFFRDYIREHITRYCSEKGNENIKNFLNISLGDIKNTILSAIHKSTKVAKAKGSTASGWLDLFCDHLGSNLIFPRRDLVSMEHQELMDTEFLKEAMSKALDPAMREVEAYFSCMHMGEIVPDIEEILSEHLCGCWKQCHFCNAICTNTIPQHEEDHSVPFHLPQAVSGFSYHKTDQFVTDVCTSDVASDSTFVLDDLQEFRYKKYREAGGDYATWSITPDSSNQPYWKWFVCHFRSKLEGAYGKRFTGKGRIPASWTKITKQDVLNDLKK</sequence>
<protein>
    <recommendedName>
        <fullName evidence="3">Interferon-induced very large GTPase 1</fullName>
    </recommendedName>
</protein>
<reference evidence="1" key="1">
    <citation type="submission" date="2025-08" db="UniProtKB">
        <authorList>
            <consortium name="Ensembl"/>
        </authorList>
    </citation>
    <scope>IDENTIFICATION</scope>
</reference>
<name>A0A8C6HUK3_MUSSI</name>
<reference evidence="1" key="2">
    <citation type="submission" date="2025-09" db="UniProtKB">
        <authorList>
            <consortium name="Ensembl"/>
        </authorList>
    </citation>
    <scope>IDENTIFICATION</scope>
</reference>
<evidence type="ECO:0000313" key="1">
    <source>
        <dbReference type="Ensembl" id="ENSMSIP00000027376.1"/>
    </source>
</evidence>
<dbReference type="AlphaFoldDB" id="A0A8C6HUK3"/>